<reference evidence="2 3" key="1">
    <citation type="submission" date="2018-11" db="EMBL/GenBank/DDBJ databases">
        <title>Draft genome of Simplicispira Flexivirga sp. BO-16.</title>
        <authorList>
            <person name="Im W.T."/>
        </authorList>
    </citation>
    <scope>NUCLEOTIDE SEQUENCE [LARGE SCALE GENOMIC DNA]</scope>
    <source>
        <strain evidence="2 3">BO-16</strain>
    </source>
</reference>
<comment type="caution">
    <text evidence="2">The sequence shown here is derived from an EMBL/GenBank/DDBJ whole genome shotgun (WGS) entry which is preliminary data.</text>
</comment>
<feature type="transmembrane region" description="Helical" evidence="1">
    <location>
        <begin position="140"/>
        <end position="169"/>
    </location>
</feature>
<gene>
    <name evidence="2" type="ORF">EFY87_11925</name>
</gene>
<name>A0A3M9M715_9MICO</name>
<feature type="transmembrane region" description="Helical" evidence="1">
    <location>
        <begin position="12"/>
        <end position="34"/>
    </location>
</feature>
<dbReference type="OrthoDB" id="3378428at2"/>
<keyword evidence="1" id="KW-0472">Membrane</keyword>
<evidence type="ECO:0008006" key="4">
    <source>
        <dbReference type="Google" id="ProtNLM"/>
    </source>
</evidence>
<organism evidence="2 3">
    <name type="scientific">Flexivirga caeni</name>
    <dbReference type="NCBI Taxonomy" id="2294115"/>
    <lineage>
        <taxon>Bacteria</taxon>
        <taxon>Bacillati</taxon>
        <taxon>Actinomycetota</taxon>
        <taxon>Actinomycetes</taxon>
        <taxon>Micrococcales</taxon>
        <taxon>Dermacoccaceae</taxon>
        <taxon>Flexivirga</taxon>
    </lineage>
</organism>
<proteinExistence type="predicted"/>
<sequence length="195" mass="20275">MRAFVDRLVSWSAVLVAVILLVAGGLLTWAHSFIGDQVHSQLSQQQITMPGGPALTTPEMKKELGKYSGQQMTTGPQAKAYANYFIAAHLQEMTGGKSYAQISTQQMAAAAKDPNSAEAQKLTALKQEVFQGDTLRGLLLYGYAFATMGTIAGIAAILSYIGAVLLLILGGLGLVHARKSASGAAPVAPATPAAG</sequence>
<keyword evidence="3" id="KW-1185">Reference proteome</keyword>
<dbReference type="RefSeq" id="WP_123271690.1">
    <property type="nucleotide sequence ID" value="NZ_RJJQ01000011.1"/>
</dbReference>
<evidence type="ECO:0000313" key="3">
    <source>
        <dbReference type="Proteomes" id="UP000271678"/>
    </source>
</evidence>
<evidence type="ECO:0000313" key="2">
    <source>
        <dbReference type="EMBL" id="RNI21374.1"/>
    </source>
</evidence>
<protein>
    <recommendedName>
        <fullName evidence="4">Aromatic ring-opening dioxygenase LigA</fullName>
    </recommendedName>
</protein>
<keyword evidence="1" id="KW-1133">Transmembrane helix</keyword>
<keyword evidence="1" id="KW-0812">Transmembrane</keyword>
<accession>A0A3M9M715</accession>
<dbReference type="EMBL" id="RJJQ01000011">
    <property type="protein sequence ID" value="RNI21374.1"/>
    <property type="molecule type" value="Genomic_DNA"/>
</dbReference>
<dbReference type="Proteomes" id="UP000271678">
    <property type="component" value="Unassembled WGS sequence"/>
</dbReference>
<dbReference type="AlphaFoldDB" id="A0A3M9M715"/>
<evidence type="ECO:0000256" key="1">
    <source>
        <dbReference type="SAM" id="Phobius"/>
    </source>
</evidence>